<evidence type="ECO:0000313" key="1">
    <source>
        <dbReference type="EMBL" id="KAJ0176821.1"/>
    </source>
</evidence>
<dbReference type="EMBL" id="CM034399">
    <property type="protein sequence ID" value="KAJ0176821.1"/>
    <property type="molecule type" value="Genomic_DNA"/>
</dbReference>
<comment type="caution">
    <text evidence="1">The sequence shown here is derived from an EMBL/GenBank/DDBJ whole genome shotgun (WGS) entry which is preliminary data.</text>
</comment>
<evidence type="ECO:0000313" key="2">
    <source>
        <dbReference type="Proteomes" id="UP000824533"/>
    </source>
</evidence>
<protein>
    <submittedName>
        <fullName evidence="1">Uncharacterized protein</fullName>
    </submittedName>
</protein>
<accession>A0ACC1CYN5</accession>
<name>A0ACC1CYN5_9NEOP</name>
<keyword evidence="2" id="KW-1185">Reference proteome</keyword>
<proteinExistence type="predicted"/>
<organism evidence="1 2">
    <name type="scientific">Dendrolimus kikuchii</name>
    <dbReference type="NCBI Taxonomy" id="765133"/>
    <lineage>
        <taxon>Eukaryota</taxon>
        <taxon>Metazoa</taxon>
        <taxon>Ecdysozoa</taxon>
        <taxon>Arthropoda</taxon>
        <taxon>Hexapoda</taxon>
        <taxon>Insecta</taxon>
        <taxon>Pterygota</taxon>
        <taxon>Neoptera</taxon>
        <taxon>Endopterygota</taxon>
        <taxon>Lepidoptera</taxon>
        <taxon>Glossata</taxon>
        <taxon>Ditrysia</taxon>
        <taxon>Bombycoidea</taxon>
        <taxon>Lasiocampidae</taxon>
        <taxon>Dendrolimus</taxon>
    </lineage>
</organism>
<reference evidence="1 2" key="1">
    <citation type="journal article" date="2021" name="Front. Genet.">
        <title>Chromosome-Level Genome Assembly Reveals Significant Gene Expansion in the Toll and IMD Signaling Pathways of Dendrolimus kikuchii.</title>
        <authorList>
            <person name="Zhou J."/>
            <person name="Wu P."/>
            <person name="Xiong Z."/>
            <person name="Liu N."/>
            <person name="Zhao N."/>
            <person name="Ji M."/>
            <person name="Qiu Y."/>
            <person name="Yang B."/>
        </authorList>
    </citation>
    <scope>NUCLEOTIDE SEQUENCE [LARGE SCALE GENOMIC DNA]</scope>
    <source>
        <strain evidence="1">Ann1</strain>
    </source>
</reference>
<gene>
    <name evidence="1" type="ORF">K1T71_008000</name>
</gene>
<dbReference type="Proteomes" id="UP000824533">
    <property type="component" value="Linkage Group LG13"/>
</dbReference>
<sequence>MRGVVFSIFFAYFFQYVASDGICDDRPDKTLSCTTQIHGQDLTDYDMCKMEVYPSNSPQCHSMTFGPFVSNSQMGGVTLKPYIMPDVFMETPSNFTISRTVLNITFSNIKWKTMRFRFQNKYRDTKNHCRNIVISKDVTIDDKSVLYYDCYWPTIDDKDDQSHTLDFEAANDKSVYRGRYYFNIPSAKSLSSTSLEEEWTPFIYIEIFSSTMRLHILPPPPQLRINAYNVKLKRDCGKDTPCVVQSKTIILRNKTDEVTYDYDIVGQNGLYNFDVTPMHDKCVNGFGCKTIASPKIVISSEPASLNICIASITALIVATLFAYYIVLRVIRRYWCKDPKFGQVKIPTPPKVLVIYSPANRLHAECVASFVTYLRTEYGLDMMYDGDISITSHGDPYIWAEEAFRIASHVMYIVGPAEETNAYNNIYDKPIITPHNDVDLLLLSFVKMNRVSKCPKDIVTVFFDHSDAQVPVEVRNPQESFRLLKDWQKLISYLSKNLLPKRHIMRTEKGRCFIDDLTRASKLLGVKRDDVVVRCDKINVFEKKSLL</sequence>